<proteinExistence type="predicted"/>
<evidence type="ECO:0000256" key="1">
    <source>
        <dbReference type="SAM" id="MobiDB-lite"/>
    </source>
</evidence>
<feature type="compositionally biased region" description="Low complexity" evidence="1">
    <location>
        <begin position="47"/>
        <end position="64"/>
    </location>
</feature>
<protein>
    <submittedName>
        <fullName evidence="2">Uncharacterized protein</fullName>
    </submittedName>
</protein>
<keyword evidence="3" id="KW-1185">Reference proteome</keyword>
<evidence type="ECO:0000313" key="2">
    <source>
        <dbReference type="EMBL" id="CAB1433122.1"/>
    </source>
</evidence>
<dbReference type="AlphaFoldDB" id="A0A9N7UMU5"/>
<organism evidence="2 3">
    <name type="scientific">Pleuronectes platessa</name>
    <name type="common">European plaice</name>
    <dbReference type="NCBI Taxonomy" id="8262"/>
    <lineage>
        <taxon>Eukaryota</taxon>
        <taxon>Metazoa</taxon>
        <taxon>Chordata</taxon>
        <taxon>Craniata</taxon>
        <taxon>Vertebrata</taxon>
        <taxon>Euteleostomi</taxon>
        <taxon>Actinopterygii</taxon>
        <taxon>Neopterygii</taxon>
        <taxon>Teleostei</taxon>
        <taxon>Neoteleostei</taxon>
        <taxon>Acanthomorphata</taxon>
        <taxon>Carangaria</taxon>
        <taxon>Pleuronectiformes</taxon>
        <taxon>Pleuronectoidei</taxon>
        <taxon>Pleuronectidae</taxon>
        <taxon>Pleuronectes</taxon>
    </lineage>
</organism>
<feature type="compositionally biased region" description="Acidic residues" evidence="1">
    <location>
        <begin position="106"/>
        <end position="129"/>
    </location>
</feature>
<feature type="region of interest" description="Disordered" evidence="1">
    <location>
        <begin position="100"/>
        <end position="132"/>
    </location>
</feature>
<feature type="compositionally biased region" description="Basic and acidic residues" evidence="1">
    <location>
        <begin position="23"/>
        <end position="33"/>
    </location>
</feature>
<name>A0A9N7UMU5_PLEPL</name>
<dbReference type="Proteomes" id="UP001153269">
    <property type="component" value="Unassembled WGS sequence"/>
</dbReference>
<sequence>MTRGHEDPLNPSPGGVRPGADQKAPELRGKQENSPENVQRPLERGVSLLPHQQELSPSSSSSALEKLRSLSQSRRPLGVTSCLLLPPLARHLCDVTAAEADSPVNTEEEEEEEEEQEEQEEEEEEEEEPVVSRVAKGIKPATLKVSCGEEVRRLNSDGEALNFMNEGGRRLKIVPVMCNFPACIPPGPESFPGSPSDGVKPSEMIPSAASAKLIVLRLIGLASWTDPSGQD</sequence>
<dbReference type="EMBL" id="CADEAL010001523">
    <property type="protein sequence ID" value="CAB1433122.1"/>
    <property type="molecule type" value="Genomic_DNA"/>
</dbReference>
<evidence type="ECO:0000313" key="3">
    <source>
        <dbReference type="Proteomes" id="UP001153269"/>
    </source>
</evidence>
<comment type="caution">
    <text evidence="2">The sequence shown here is derived from an EMBL/GenBank/DDBJ whole genome shotgun (WGS) entry which is preliminary data.</text>
</comment>
<feature type="region of interest" description="Disordered" evidence="1">
    <location>
        <begin position="1"/>
        <end position="79"/>
    </location>
</feature>
<reference evidence="2" key="1">
    <citation type="submission" date="2020-03" db="EMBL/GenBank/DDBJ databases">
        <authorList>
            <person name="Weist P."/>
        </authorList>
    </citation>
    <scope>NUCLEOTIDE SEQUENCE</scope>
</reference>
<accession>A0A9N7UMU5</accession>
<gene>
    <name evidence="2" type="ORF">PLEPLA_LOCUS21210</name>
</gene>